<feature type="coiled-coil region" evidence="6">
    <location>
        <begin position="31"/>
        <end position="100"/>
    </location>
</feature>
<feature type="coiled-coil region" evidence="6">
    <location>
        <begin position="149"/>
        <end position="204"/>
    </location>
</feature>
<protein>
    <recommendedName>
        <fullName evidence="8">NlpC/P60 domain-containing protein</fullName>
    </recommendedName>
</protein>
<sequence length="413" mass="45596">MKNKILAIMLATVIVVGTSIPAFATPDNQQLSDSRQKYAEIENKIATIQSKIYDLDIQIEPLQLTVDKNKKEITNVNKVIDNTTKDIEQCKKEIDTLDLALGQRVKAMYMSGDLEFNYLSFILESESTSDFFSRAEKVSQIVGKDKSAIDGITNKKEELNTKMKSLEDKKTEIDKLNKEVQVTLSELDVKKKDQEVLVSQAKDERSKFDSQYLSQLERDLVKPQMDALSNSNSSASDLQAAIDQLRKIRDNQIKSVIVTAEINDKIEKAKVIVDSKKAAEVKVTTASRGRTRSSVAVPSAGNAQAILNEAYAQLGKPYVYGATGSANFDCSGFTQYVYENAAGIDISRTTYSQINEGQAVSEDQLQPGDLVFPHTGHVGIYVGNGQMIHAPQTGDVVKVSPVPNVYAARRILN</sequence>
<dbReference type="InterPro" id="IPR057309">
    <property type="entry name" value="PcsB_CC"/>
</dbReference>
<accession>A0ABM7TB41</accession>
<feature type="domain" description="NlpC/P60" evidence="8">
    <location>
        <begin position="300"/>
        <end position="413"/>
    </location>
</feature>
<gene>
    <name evidence="9" type="ORF">psyc5s11_52290</name>
</gene>
<dbReference type="SUPFAM" id="SSF54001">
    <property type="entry name" value="Cysteine proteinases"/>
    <property type="match status" value="1"/>
</dbReference>
<reference evidence="10" key="1">
    <citation type="submission" date="2021-07" db="EMBL/GenBank/DDBJ databases">
        <title>Complete genome sequencing of a Clostridium isolate.</title>
        <authorList>
            <person name="Ueki A."/>
            <person name="Tonouchi A."/>
        </authorList>
    </citation>
    <scope>NUCLEOTIDE SEQUENCE [LARGE SCALE GENOMIC DNA]</scope>
    <source>
        <strain evidence="10">C5S11</strain>
    </source>
</reference>
<evidence type="ECO:0000313" key="10">
    <source>
        <dbReference type="Proteomes" id="UP000824633"/>
    </source>
</evidence>
<dbReference type="PANTHER" id="PTHR47359">
    <property type="entry name" value="PEPTIDOGLYCAN DL-ENDOPEPTIDASE CWLO"/>
    <property type="match status" value="1"/>
</dbReference>
<evidence type="ECO:0000256" key="7">
    <source>
        <dbReference type="SAM" id="SignalP"/>
    </source>
</evidence>
<evidence type="ECO:0000313" key="9">
    <source>
        <dbReference type="EMBL" id="BCZ49162.1"/>
    </source>
</evidence>
<keyword evidence="3 7" id="KW-0732">Signal</keyword>
<dbReference type="Pfam" id="PF24568">
    <property type="entry name" value="CC_PcsB"/>
    <property type="match status" value="1"/>
</dbReference>
<dbReference type="InterPro" id="IPR038765">
    <property type="entry name" value="Papain-like_cys_pep_sf"/>
</dbReference>
<evidence type="ECO:0000256" key="1">
    <source>
        <dbReference type="ARBA" id="ARBA00007074"/>
    </source>
</evidence>
<evidence type="ECO:0000256" key="2">
    <source>
        <dbReference type="ARBA" id="ARBA00022670"/>
    </source>
</evidence>
<dbReference type="Gene3D" id="3.90.1720.10">
    <property type="entry name" value="endopeptidase domain like (from Nostoc punctiforme)"/>
    <property type="match status" value="1"/>
</dbReference>
<dbReference type="Proteomes" id="UP000824633">
    <property type="component" value="Chromosome"/>
</dbReference>
<proteinExistence type="inferred from homology"/>
<dbReference type="InterPro" id="IPR000064">
    <property type="entry name" value="NLP_P60_dom"/>
</dbReference>
<dbReference type="Pfam" id="PF00877">
    <property type="entry name" value="NLPC_P60"/>
    <property type="match status" value="1"/>
</dbReference>
<evidence type="ECO:0000256" key="6">
    <source>
        <dbReference type="SAM" id="Coils"/>
    </source>
</evidence>
<dbReference type="RefSeq" id="WP_224035364.1">
    <property type="nucleotide sequence ID" value="NZ_AP024849.1"/>
</dbReference>
<keyword evidence="10" id="KW-1185">Reference proteome</keyword>
<dbReference type="PANTHER" id="PTHR47359:SF3">
    <property type="entry name" value="NLP_P60 DOMAIN-CONTAINING PROTEIN-RELATED"/>
    <property type="match status" value="1"/>
</dbReference>
<evidence type="ECO:0000256" key="4">
    <source>
        <dbReference type="ARBA" id="ARBA00022801"/>
    </source>
</evidence>
<evidence type="ECO:0000256" key="3">
    <source>
        <dbReference type="ARBA" id="ARBA00022729"/>
    </source>
</evidence>
<feature type="signal peptide" evidence="7">
    <location>
        <begin position="1"/>
        <end position="24"/>
    </location>
</feature>
<dbReference type="InterPro" id="IPR051794">
    <property type="entry name" value="PG_Endopeptidase_C40"/>
</dbReference>
<evidence type="ECO:0000256" key="5">
    <source>
        <dbReference type="ARBA" id="ARBA00022807"/>
    </source>
</evidence>
<feature type="chain" id="PRO_5045943713" description="NlpC/P60 domain-containing protein" evidence="7">
    <location>
        <begin position="25"/>
        <end position="413"/>
    </location>
</feature>
<name>A0ABM7TB41_9CLOT</name>
<comment type="similarity">
    <text evidence="1">Belongs to the peptidase C40 family.</text>
</comment>
<dbReference type="Gene3D" id="6.10.250.3150">
    <property type="match status" value="1"/>
</dbReference>
<keyword evidence="4" id="KW-0378">Hydrolase</keyword>
<keyword evidence="6" id="KW-0175">Coiled coil</keyword>
<dbReference type="EMBL" id="AP024849">
    <property type="protein sequence ID" value="BCZ49162.1"/>
    <property type="molecule type" value="Genomic_DNA"/>
</dbReference>
<evidence type="ECO:0000259" key="8">
    <source>
        <dbReference type="PROSITE" id="PS51935"/>
    </source>
</evidence>
<organism evidence="9 10">
    <name type="scientific">Clostridium gelidum</name>
    <dbReference type="NCBI Taxonomy" id="704125"/>
    <lineage>
        <taxon>Bacteria</taxon>
        <taxon>Bacillati</taxon>
        <taxon>Bacillota</taxon>
        <taxon>Clostridia</taxon>
        <taxon>Eubacteriales</taxon>
        <taxon>Clostridiaceae</taxon>
        <taxon>Clostridium</taxon>
    </lineage>
</organism>
<keyword evidence="5" id="KW-0788">Thiol protease</keyword>
<keyword evidence="2" id="KW-0645">Protease</keyword>
<dbReference type="PROSITE" id="PS51935">
    <property type="entry name" value="NLPC_P60"/>
    <property type="match status" value="1"/>
</dbReference>